<sequence>MTFPDCELCQAIKITPWLYEDDICFVALCESCDVPMVVLREHSVDLSEELLDDLIEKLTKAASSYFGEREFFIDKIRRQIPDHFHAHARPRPNYMIFRQGQGSN</sequence>
<accession>A0A0D8HH18</accession>
<dbReference type="Proteomes" id="UP000032360">
    <property type="component" value="Unassembled WGS sequence"/>
</dbReference>
<gene>
    <name evidence="1" type="ORF">AXFE_20680</name>
</gene>
<evidence type="ECO:0000313" key="2">
    <source>
        <dbReference type="Proteomes" id="UP000032360"/>
    </source>
</evidence>
<dbReference type="AlphaFoldDB" id="A0A0D8HH18"/>
<organism evidence="1 2">
    <name type="scientific">Acidithrix ferrooxidans</name>
    <dbReference type="NCBI Taxonomy" id="1280514"/>
    <lineage>
        <taxon>Bacteria</taxon>
        <taxon>Bacillati</taxon>
        <taxon>Actinomycetota</taxon>
        <taxon>Acidimicrobiia</taxon>
        <taxon>Acidimicrobiales</taxon>
        <taxon>Acidimicrobiaceae</taxon>
        <taxon>Acidithrix</taxon>
    </lineage>
</organism>
<name>A0A0D8HH18_9ACTN</name>
<reference evidence="1 2" key="1">
    <citation type="submission" date="2015-01" db="EMBL/GenBank/DDBJ databases">
        <title>Draft genome of the acidophilic iron oxidizer Acidithrix ferrooxidans strain Py-F3.</title>
        <authorList>
            <person name="Poehlein A."/>
            <person name="Eisen S."/>
            <person name="Schloemann M."/>
            <person name="Johnson B.D."/>
            <person name="Daniel R."/>
            <person name="Muehling M."/>
        </authorList>
    </citation>
    <scope>NUCLEOTIDE SEQUENCE [LARGE SCALE GENOMIC DNA]</scope>
    <source>
        <strain evidence="1 2">Py-F3</strain>
    </source>
</reference>
<keyword evidence="2" id="KW-1185">Reference proteome</keyword>
<dbReference type="RefSeq" id="WP_152626015.1">
    <property type="nucleotide sequence ID" value="NZ_JXYS01000066.1"/>
</dbReference>
<evidence type="ECO:0000313" key="1">
    <source>
        <dbReference type="EMBL" id="KJF17072.1"/>
    </source>
</evidence>
<protein>
    <submittedName>
        <fullName evidence="1">Uncharacterized protein</fullName>
    </submittedName>
</protein>
<dbReference type="InterPro" id="IPR036265">
    <property type="entry name" value="HIT-like_sf"/>
</dbReference>
<comment type="caution">
    <text evidence="1">The sequence shown here is derived from an EMBL/GenBank/DDBJ whole genome shotgun (WGS) entry which is preliminary data.</text>
</comment>
<dbReference type="OrthoDB" id="5244841at2"/>
<dbReference type="SUPFAM" id="SSF54197">
    <property type="entry name" value="HIT-like"/>
    <property type="match status" value="1"/>
</dbReference>
<dbReference type="STRING" id="1280514.AXFE_20680"/>
<dbReference type="EMBL" id="JXYS01000066">
    <property type="protein sequence ID" value="KJF17072.1"/>
    <property type="molecule type" value="Genomic_DNA"/>
</dbReference>
<proteinExistence type="predicted"/>